<evidence type="ECO:0000313" key="3">
    <source>
        <dbReference type="Proteomes" id="UP000029868"/>
    </source>
</evidence>
<accession>A0A099KN07</accession>
<dbReference type="AlphaFoldDB" id="A0A099KN07"/>
<dbReference type="EMBL" id="JQEC01000044">
    <property type="protein sequence ID" value="KGJ91028.1"/>
    <property type="molecule type" value="Genomic_DNA"/>
</dbReference>
<keyword evidence="1" id="KW-0472">Membrane</keyword>
<keyword evidence="1" id="KW-0812">Transmembrane</keyword>
<name>A0A099KN07_COLPS</name>
<protein>
    <submittedName>
        <fullName evidence="2">Uncharacterized protein</fullName>
    </submittedName>
</protein>
<evidence type="ECO:0000313" key="2">
    <source>
        <dbReference type="EMBL" id="KGJ91028.1"/>
    </source>
</evidence>
<keyword evidence="1" id="KW-1133">Transmembrane helix</keyword>
<reference evidence="2 3" key="1">
    <citation type="submission" date="2014-08" db="EMBL/GenBank/DDBJ databases">
        <title>Genomic and Phenotypic Diversity of Colwellia psychrerythraea strains from Disparate Marine Basins.</title>
        <authorList>
            <person name="Techtmann S.M."/>
            <person name="Stelling S.C."/>
            <person name="Utturkar S.M."/>
            <person name="Alshibli N."/>
            <person name="Harris A."/>
            <person name="Brown S.D."/>
            <person name="Hazen T.C."/>
        </authorList>
    </citation>
    <scope>NUCLEOTIDE SEQUENCE [LARGE SCALE GENOMIC DNA]</scope>
    <source>
        <strain evidence="2 3">GAB14E</strain>
    </source>
</reference>
<dbReference type="PATRIC" id="fig|28229.3.peg.3356"/>
<feature type="transmembrane region" description="Helical" evidence="1">
    <location>
        <begin position="36"/>
        <end position="54"/>
    </location>
</feature>
<comment type="caution">
    <text evidence="2">The sequence shown here is derived from an EMBL/GenBank/DDBJ whole genome shotgun (WGS) entry which is preliminary data.</text>
</comment>
<proteinExistence type="predicted"/>
<evidence type="ECO:0000256" key="1">
    <source>
        <dbReference type="SAM" id="Phobius"/>
    </source>
</evidence>
<dbReference type="Proteomes" id="UP000029868">
    <property type="component" value="Unassembled WGS sequence"/>
</dbReference>
<organism evidence="2 3">
    <name type="scientific">Colwellia psychrerythraea</name>
    <name type="common">Vibrio psychroerythus</name>
    <dbReference type="NCBI Taxonomy" id="28229"/>
    <lineage>
        <taxon>Bacteria</taxon>
        <taxon>Pseudomonadati</taxon>
        <taxon>Pseudomonadota</taxon>
        <taxon>Gammaproteobacteria</taxon>
        <taxon>Alteromonadales</taxon>
        <taxon>Colwelliaceae</taxon>
        <taxon>Colwellia</taxon>
    </lineage>
</organism>
<dbReference type="RefSeq" id="WP_033083330.1">
    <property type="nucleotide sequence ID" value="NZ_JQEC01000044.1"/>
</dbReference>
<sequence>MSDNIARRGFLAVLTFIAFIVPLLLADEVSLFANWLYIFISWSLIILLAALQPAEDKNTTARHTDLAPKE</sequence>
<gene>
    <name evidence="2" type="ORF">GAB14E_0692</name>
</gene>
<dbReference type="OrthoDB" id="9916625at2"/>